<proteinExistence type="predicted"/>
<dbReference type="Gene3D" id="2.60.40.2380">
    <property type="match status" value="1"/>
</dbReference>
<dbReference type="InterPro" id="IPR011622">
    <property type="entry name" value="7TMR_DISM_rcpt_extracell_dom2"/>
</dbReference>
<feature type="domain" description="7TM-DISM receptor extracellular" evidence="3">
    <location>
        <begin position="186"/>
        <end position="383"/>
    </location>
</feature>
<accession>A0A934N135</accession>
<evidence type="ECO:0000256" key="2">
    <source>
        <dbReference type="SAM" id="SignalP"/>
    </source>
</evidence>
<keyword evidence="2" id="KW-0732">Signal</keyword>
<feature type="signal peptide" evidence="2">
    <location>
        <begin position="1"/>
        <end position="19"/>
    </location>
</feature>
<reference evidence="5" key="1">
    <citation type="submission" date="2020-12" db="EMBL/GenBank/DDBJ databases">
        <title>Marinomonas arctica sp. nov., a psychrotolerant bacterium isolated from the Arctic.</title>
        <authorList>
            <person name="Zhang Y."/>
        </authorList>
    </citation>
    <scope>NUCLEOTIDE SEQUENCE</scope>
    <source>
        <strain evidence="5">C1424</strain>
    </source>
</reference>
<dbReference type="EMBL" id="JAEMNX010000021">
    <property type="protein sequence ID" value="MBJ7539140.1"/>
    <property type="molecule type" value="Genomic_DNA"/>
</dbReference>
<feature type="chain" id="PRO_5037601563" description="7TMR-DISM extracellular 2" evidence="2">
    <location>
        <begin position="20"/>
        <end position="767"/>
    </location>
</feature>
<evidence type="ECO:0000313" key="6">
    <source>
        <dbReference type="Proteomes" id="UP000628710"/>
    </source>
</evidence>
<feature type="transmembrane region" description="Helical" evidence="1">
    <location>
        <begin position="184"/>
        <end position="206"/>
    </location>
</feature>
<protein>
    <recommendedName>
        <fullName evidence="7">7TMR-DISM extracellular 2</fullName>
    </recommendedName>
</protein>
<evidence type="ECO:0000259" key="3">
    <source>
        <dbReference type="Pfam" id="PF07695"/>
    </source>
</evidence>
<dbReference type="RefSeq" id="WP_199469544.1">
    <property type="nucleotide sequence ID" value="NZ_JAEMNX010000021.1"/>
</dbReference>
<feature type="domain" description="7TM-DISM receptor extracellular" evidence="4">
    <location>
        <begin position="40"/>
        <end position="170"/>
    </location>
</feature>
<keyword evidence="1" id="KW-0472">Membrane</keyword>
<dbReference type="Pfam" id="PF07696">
    <property type="entry name" value="7TMR-DISMED2"/>
    <property type="match status" value="1"/>
</dbReference>
<feature type="transmembrane region" description="Helical" evidence="1">
    <location>
        <begin position="213"/>
        <end position="230"/>
    </location>
</feature>
<keyword evidence="1" id="KW-1133">Transmembrane helix</keyword>
<gene>
    <name evidence="5" type="ORF">I8J31_15795</name>
</gene>
<evidence type="ECO:0000259" key="4">
    <source>
        <dbReference type="Pfam" id="PF07696"/>
    </source>
</evidence>
<feature type="transmembrane region" description="Helical" evidence="1">
    <location>
        <begin position="305"/>
        <end position="327"/>
    </location>
</feature>
<sequence>MFYRLILLFLLTTSNLAWSADRIAIIDDSNSSFNIGQSGFYLIDNKSELSFDAVTSEKYAKRFLPINKDFLQLGIIQGNIWIRTEIAVRTSQTMPVLLEVNSPRLQYLDVYLPTLYQDQIQAKLGEARPYSNRLIENPNFLFPLPSNAPPVFTIYIRLSSYFPINAEISIKTFSQLSVDSQKSFALTGLLIGTLFVLFLSNVFFFIRTSHPMYLLYGVVIIGIIMLHLAFHGRLGQFLPNELNLQERIYNFTSLACTAALVLFSRLYLNSKHYFPRFDKLLIAVGIADMLLAFFFALAPDFFDPLFLSSIAFFSLILLTILAIAAAIKSIPFSGYYLMARLSLFTGYTIWLMVNYGIIANMTWLQWGLTTAILIEAVTHFLGMIAQTTPPRKGYPETISHYSKTENIDLLSDLSSRLRRQINVINGGLSHIEKNALPQDSDLLLKNSLVATNNLKSLTERIDYIGSLKDRHDIEQKFPIFLNDLIDKAYENFQSLDQDNTLIELNLSKTDHVEILQNAEILQHLLQVIMQEFKHFTDQALAIDIKRHELYRDGLTYLEINCQPLPSRIHINEESFDLGLSYISLLIRHLDGKADLLSNHQLRRFNIQIPIRSHIRHLKNDAMQQNHYEMIVFGQEDHALQQTLSLLQNRSSRIEHFTSLDALLNYLENPEKRSLGAMILIFDNGGHIPHITQQKVRPLMQVEDQCLLVTENVKMSRDYARTLGFDELLASSEINDKLESLLSMLIRKGDRLKSTSTLSRINPLQKEP</sequence>
<evidence type="ECO:0008006" key="7">
    <source>
        <dbReference type="Google" id="ProtNLM"/>
    </source>
</evidence>
<feature type="transmembrane region" description="Helical" evidence="1">
    <location>
        <begin position="250"/>
        <end position="268"/>
    </location>
</feature>
<feature type="transmembrane region" description="Helical" evidence="1">
    <location>
        <begin position="280"/>
        <end position="299"/>
    </location>
</feature>
<evidence type="ECO:0000313" key="5">
    <source>
        <dbReference type="EMBL" id="MBJ7539140.1"/>
    </source>
</evidence>
<dbReference type="AlphaFoldDB" id="A0A934N135"/>
<keyword evidence="1" id="KW-0812">Transmembrane</keyword>
<feature type="transmembrane region" description="Helical" evidence="1">
    <location>
        <begin position="334"/>
        <end position="357"/>
    </location>
</feature>
<evidence type="ECO:0000256" key="1">
    <source>
        <dbReference type="SAM" id="Phobius"/>
    </source>
</evidence>
<dbReference type="Proteomes" id="UP000628710">
    <property type="component" value="Unassembled WGS sequence"/>
</dbReference>
<dbReference type="InterPro" id="IPR011623">
    <property type="entry name" value="7TMR_DISM_rcpt_extracell_dom1"/>
</dbReference>
<keyword evidence="6" id="KW-1185">Reference proteome</keyword>
<name>A0A934N135_9GAMM</name>
<organism evidence="5 6">
    <name type="scientific">Marinomonas transparens</name>
    <dbReference type="NCBI Taxonomy" id="2795388"/>
    <lineage>
        <taxon>Bacteria</taxon>
        <taxon>Pseudomonadati</taxon>
        <taxon>Pseudomonadota</taxon>
        <taxon>Gammaproteobacteria</taxon>
        <taxon>Oceanospirillales</taxon>
        <taxon>Oceanospirillaceae</taxon>
        <taxon>Marinomonas</taxon>
    </lineage>
</organism>
<comment type="caution">
    <text evidence="5">The sequence shown here is derived from an EMBL/GenBank/DDBJ whole genome shotgun (WGS) entry which is preliminary data.</text>
</comment>
<dbReference type="Pfam" id="PF07695">
    <property type="entry name" value="7TMR-DISM_7TM"/>
    <property type="match status" value="1"/>
</dbReference>